<reference evidence="3" key="2">
    <citation type="journal article" date="2022" name="Microb. Genom.">
        <title>A chromosome-scale genome assembly of the tomato pathogen Cladosporium fulvum reveals a compartmentalized genome architecture and the presence of a dispensable chromosome.</title>
        <authorList>
            <person name="Zaccaron A.Z."/>
            <person name="Chen L.H."/>
            <person name="Samaras A."/>
            <person name="Stergiopoulos I."/>
        </authorList>
    </citation>
    <scope>NUCLEOTIDE SEQUENCE</scope>
    <source>
        <strain evidence="3">Race5_Kim</strain>
    </source>
</reference>
<proteinExistence type="predicted"/>
<dbReference type="AlphaFoldDB" id="A0A9Q8UQD5"/>
<evidence type="ECO:0000313" key="3">
    <source>
        <dbReference type="EMBL" id="UJO18698.1"/>
    </source>
</evidence>
<dbReference type="KEGG" id="ffu:CLAFUR5_07521"/>
<evidence type="ECO:0000256" key="1">
    <source>
        <dbReference type="ARBA" id="ARBA00022723"/>
    </source>
</evidence>
<dbReference type="OMA" id="IATCAPK"/>
<dbReference type="InterPro" id="IPR051610">
    <property type="entry name" value="GPI/OXD"/>
</dbReference>
<accession>A0A9Q8UQD5</accession>
<dbReference type="InterPro" id="IPR014710">
    <property type="entry name" value="RmlC-like_jellyroll"/>
</dbReference>
<dbReference type="GO" id="GO:0016829">
    <property type="term" value="F:lyase activity"/>
    <property type="evidence" value="ECO:0007669"/>
    <property type="project" value="UniProtKB-KW"/>
</dbReference>
<dbReference type="Proteomes" id="UP000756132">
    <property type="component" value="Chromosome 6"/>
</dbReference>
<dbReference type="EMBL" id="CP090168">
    <property type="protein sequence ID" value="UJO18698.1"/>
    <property type="molecule type" value="Genomic_DNA"/>
</dbReference>
<dbReference type="InterPro" id="IPR011051">
    <property type="entry name" value="RmlC_Cupin_sf"/>
</dbReference>
<keyword evidence="4" id="KW-1185">Reference proteome</keyword>
<feature type="domain" description="Cupin type-2" evidence="2">
    <location>
        <begin position="66"/>
        <end position="121"/>
    </location>
</feature>
<organism evidence="3 4">
    <name type="scientific">Passalora fulva</name>
    <name type="common">Tomato leaf mold</name>
    <name type="synonym">Cladosporium fulvum</name>
    <dbReference type="NCBI Taxonomy" id="5499"/>
    <lineage>
        <taxon>Eukaryota</taxon>
        <taxon>Fungi</taxon>
        <taxon>Dikarya</taxon>
        <taxon>Ascomycota</taxon>
        <taxon>Pezizomycotina</taxon>
        <taxon>Dothideomycetes</taxon>
        <taxon>Dothideomycetidae</taxon>
        <taxon>Mycosphaerellales</taxon>
        <taxon>Mycosphaerellaceae</taxon>
        <taxon>Fulvia</taxon>
    </lineage>
</organism>
<name>A0A9Q8UQD5_PASFU</name>
<reference evidence="3" key="1">
    <citation type="submission" date="2021-12" db="EMBL/GenBank/DDBJ databases">
        <authorList>
            <person name="Zaccaron A."/>
            <person name="Stergiopoulos I."/>
        </authorList>
    </citation>
    <scope>NUCLEOTIDE SEQUENCE</scope>
    <source>
        <strain evidence="3">Race5_Kim</strain>
    </source>
</reference>
<dbReference type="PANTHER" id="PTHR35848:SF6">
    <property type="entry name" value="CUPIN TYPE-2 DOMAIN-CONTAINING PROTEIN"/>
    <property type="match status" value="1"/>
</dbReference>
<dbReference type="GO" id="GO:0046872">
    <property type="term" value="F:metal ion binding"/>
    <property type="evidence" value="ECO:0007669"/>
    <property type="project" value="UniProtKB-KW"/>
</dbReference>
<dbReference type="Pfam" id="PF07883">
    <property type="entry name" value="Cupin_2"/>
    <property type="match status" value="1"/>
</dbReference>
<keyword evidence="1" id="KW-0479">Metal-binding</keyword>
<dbReference type="GeneID" id="71987399"/>
<protein>
    <submittedName>
        <fullName evidence="3">Dimethylsulfonioproprionate lyase DddW</fullName>
    </submittedName>
</protein>
<dbReference type="RefSeq" id="XP_047763064.1">
    <property type="nucleotide sequence ID" value="XM_047906669.1"/>
</dbReference>
<evidence type="ECO:0000259" key="2">
    <source>
        <dbReference type="Pfam" id="PF07883"/>
    </source>
</evidence>
<dbReference type="Gene3D" id="2.60.120.10">
    <property type="entry name" value="Jelly Rolls"/>
    <property type="match status" value="1"/>
</dbReference>
<gene>
    <name evidence="3" type="ORF">CLAFUR5_07521</name>
</gene>
<dbReference type="SUPFAM" id="SSF51182">
    <property type="entry name" value="RmlC-like cupins"/>
    <property type="match status" value="1"/>
</dbReference>
<sequence length="145" mass="15708">MPHSPPTKTSPVFIPACAIKSQPLESFPNTSNGIVSWKTPLSSDLTPSDSLTAGIATCPADSGYLAHHRHEQAEMYLILKGEGLVRVDGDERRVEKGDAVFIPGNAEHGIRNVGQGDLEWFYCFAADKFGDVGYRFSGSVEKAKL</sequence>
<keyword evidence="3" id="KW-0456">Lyase</keyword>
<evidence type="ECO:0000313" key="4">
    <source>
        <dbReference type="Proteomes" id="UP000756132"/>
    </source>
</evidence>
<dbReference type="OrthoDB" id="445803at2759"/>
<dbReference type="PANTHER" id="PTHR35848">
    <property type="entry name" value="OXALATE-BINDING PROTEIN"/>
    <property type="match status" value="1"/>
</dbReference>
<dbReference type="InterPro" id="IPR013096">
    <property type="entry name" value="Cupin_2"/>
</dbReference>